<gene>
    <name evidence="3" type="ORF">LPW39_19575</name>
</gene>
<evidence type="ECO:0000256" key="1">
    <source>
        <dbReference type="SAM" id="MobiDB-lite"/>
    </source>
</evidence>
<dbReference type="GO" id="GO:0030976">
    <property type="term" value="F:thiamine pyrophosphate binding"/>
    <property type="evidence" value="ECO:0007669"/>
    <property type="project" value="InterPro"/>
</dbReference>
<name>A0AAW4Y1S0_9BURK</name>
<dbReference type="Proteomes" id="UP001199260">
    <property type="component" value="Unassembled WGS sequence"/>
</dbReference>
<dbReference type="EMBL" id="JAJNCT010000028">
    <property type="protein sequence ID" value="MCD2167325.1"/>
    <property type="molecule type" value="Genomic_DNA"/>
</dbReference>
<feature type="region of interest" description="Disordered" evidence="1">
    <location>
        <begin position="105"/>
        <end position="144"/>
    </location>
</feature>
<dbReference type="Gene3D" id="3.40.50.970">
    <property type="match status" value="1"/>
</dbReference>
<reference evidence="3 4" key="1">
    <citation type="submission" date="2021-11" db="EMBL/GenBank/DDBJ databases">
        <title>Genome sequence.</title>
        <authorList>
            <person name="Sun Q."/>
        </authorList>
    </citation>
    <scope>NUCLEOTIDE SEQUENCE [LARGE SCALE GENOMIC DNA]</scope>
    <source>
        <strain evidence="3 4">KCTC 12005</strain>
    </source>
</reference>
<accession>A0AAW4Y1S0</accession>
<feature type="domain" description="Thiamine pyrophosphate enzyme N-terminal TPP-binding" evidence="2">
    <location>
        <begin position="16"/>
        <end position="80"/>
    </location>
</feature>
<protein>
    <recommendedName>
        <fullName evidence="2">Thiamine pyrophosphate enzyme N-terminal TPP-binding domain-containing protein</fullName>
    </recommendedName>
</protein>
<evidence type="ECO:0000259" key="2">
    <source>
        <dbReference type="Pfam" id="PF02776"/>
    </source>
</evidence>
<dbReference type="InterPro" id="IPR012001">
    <property type="entry name" value="Thiamin_PyroP_enz_TPP-bd_dom"/>
</dbReference>
<dbReference type="AlphaFoldDB" id="A0AAW4Y1S0"/>
<organism evidence="3 4">
    <name type="scientific">Comamonas koreensis</name>
    <dbReference type="NCBI Taxonomy" id="160825"/>
    <lineage>
        <taxon>Bacteria</taxon>
        <taxon>Pseudomonadati</taxon>
        <taxon>Pseudomonadota</taxon>
        <taxon>Betaproteobacteria</taxon>
        <taxon>Burkholderiales</taxon>
        <taxon>Comamonadaceae</taxon>
        <taxon>Comamonas</taxon>
    </lineage>
</organism>
<keyword evidence="4" id="KW-1185">Reference proteome</keyword>
<feature type="compositionally biased region" description="Polar residues" evidence="1">
    <location>
        <begin position="133"/>
        <end position="144"/>
    </location>
</feature>
<dbReference type="SUPFAM" id="SSF52518">
    <property type="entry name" value="Thiamin diphosphate-binding fold (THDP-binding)"/>
    <property type="match status" value="1"/>
</dbReference>
<evidence type="ECO:0000313" key="3">
    <source>
        <dbReference type="EMBL" id="MCD2167325.1"/>
    </source>
</evidence>
<sequence>MHASISPKAQIAEVFTARHAVVEMLHGWGVAHILGNSGVTELLMLRNAPEGFSYIWGRQQTVVIGMADGYVQTTGHAAMAGIAQAKHHKKIIGTSAMALPRMPFRPYGARHSRSGRSPASSSKTDATRHCKTSPRSSATDWARTPQAQHCLASTSLVCPKDKAAAPYKLPKQAACGKF</sequence>
<dbReference type="InterPro" id="IPR029061">
    <property type="entry name" value="THDP-binding"/>
</dbReference>
<proteinExistence type="predicted"/>
<comment type="caution">
    <text evidence="3">The sequence shown here is derived from an EMBL/GenBank/DDBJ whole genome shotgun (WGS) entry which is preliminary data.</text>
</comment>
<evidence type="ECO:0000313" key="4">
    <source>
        <dbReference type="Proteomes" id="UP001199260"/>
    </source>
</evidence>
<dbReference type="Pfam" id="PF02776">
    <property type="entry name" value="TPP_enzyme_N"/>
    <property type="match status" value="1"/>
</dbReference>